<dbReference type="InterPro" id="IPR001107">
    <property type="entry name" value="Band_7"/>
</dbReference>
<dbReference type="AlphaFoldDB" id="A0A0J8GSZ6"/>
<dbReference type="GO" id="GO:0016020">
    <property type="term" value="C:membrane"/>
    <property type="evidence" value="ECO:0007669"/>
    <property type="project" value="UniProtKB-SubCell"/>
</dbReference>
<keyword evidence="5" id="KW-0472">Membrane</keyword>
<evidence type="ECO:0000256" key="1">
    <source>
        <dbReference type="ARBA" id="ARBA00004167"/>
    </source>
</evidence>
<dbReference type="SMART" id="SM00244">
    <property type="entry name" value="PHB"/>
    <property type="match status" value="1"/>
</dbReference>
<evidence type="ECO:0000313" key="9">
    <source>
        <dbReference type="Proteomes" id="UP000037600"/>
    </source>
</evidence>
<evidence type="ECO:0000313" key="8">
    <source>
        <dbReference type="EMBL" id="KMT64414.1"/>
    </source>
</evidence>
<dbReference type="PANTHER" id="PTHR42911">
    <property type="entry name" value="MODULATOR OF FTSH PROTEASE HFLC"/>
    <property type="match status" value="1"/>
</dbReference>
<keyword evidence="4" id="KW-1133">Transmembrane helix</keyword>
<feature type="domain" description="Band 7" evidence="7">
    <location>
        <begin position="18"/>
        <end position="187"/>
    </location>
</feature>
<keyword evidence="9" id="KW-1185">Reference proteome</keyword>
<keyword evidence="3" id="KW-0812">Transmembrane</keyword>
<comment type="similarity">
    <text evidence="2 6">Belongs to the band 7/mec-2 family. HflC subfamily.</text>
</comment>
<protein>
    <recommendedName>
        <fullName evidence="6">Protein HflC</fullName>
    </recommendedName>
</protein>
<dbReference type="PATRIC" id="fig|1513271.3.peg.3016"/>
<name>A0A0J8GSZ6_9ALTE</name>
<evidence type="ECO:0000256" key="2">
    <source>
        <dbReference type="ARBA" id="ARBA00007862"/>
    </source>
</evidence>
<gene>
    <name evidence="8" type="ORF">XM47_14660</name>
</gene>
<comment type="subcellular location">
    <subcellularLocation>
        <location evidence="1">Membrane</location>
        <topology evidence="1">Single-pass membrane protein</topology>
    </subcellularLocation>
</comment>
<comment type="caution">
    <text evidence="8">The sequence shown here is derived from an EMBL/GenBank/DDBJ whole genome shotgun (WGS) entry which is preliminary data.</text>
</comment>
<evidence type="ECO:0000256" key="5">
    <source>
        <dbReference type="ARBA" id="ARBA00023136"/>
    </source>
</evidence>
<organism evidence="8 9">
    <name type="scientific">Catenovulum maritimum</name>
    <dbReference type="NCBI Taxonomy" id="1513271"/>
    <lineage>
        <taxon>Bacteria</taxon>
        <taxon>Pseudomonadati</taxon>
        <taxon>Pseudomonadota</taxon>
        <taxon>Gammaproteobacteria</taxon>
        <taxon>Alteromonadales</taxon>
        <taxon>Alteromonadaceae</taxon>
        <taxon>Catenovulum</taxon>
    </lineage>
</organism>
<dbReference type="InterPro" id="IPR036013">
    <property type="entry name" value="Band_7/SPFH_dom_sf"/>
</dbReference>
<evidence type="ECO:0000256" key="6">
    <source>
        <dbReference type="PIRNR" id="PIRNR005651"/>
    </source>
</evidence>
<sequence>MKNLIVFILIALGALVYSSVFVIYEGQRGIVIEFGKVKRDSDNKTVIYEPGLAFKMPLIQTVKILDARIQTLDGAADRFVTSEKKDLIVDSYVKWRIKDFETYYLKTSGIKSTAEGLLDRKFSNGLRSEIGSRTIAEIVSGERDELMDKALELVQESAIELGIDVVDVRVKKINLPEEVSSYIYDRMRAERNAVAAEHRSQGKEQAEFIKADIDAKITIMIADAERNSRVLRGEGDAEAAKIYADTYNKNPEFYAFIRSLEAYKQSFKNKGDIMLVKPDSDFFQYMKQSDGK</sequence>
<dbReference type="PANTHER" id="PTHR42911:SF1">
    <property type="entry name" value="MODULATOR OF FTSH PROTEASE HFLC"/>
    <property type="match status" value="1"/>
</dbReference>
<evidence type="ECO:0000256" key="4">
    <source>
        <dbReference type="ARBA" id="ARBA00022989"/>
    </source>
</evidence>
<dbReference type="OrthoDB" id="9812991at2"/>
<dbReference type="Gene3D" id="3.30.479.30">
    <property type="entry name" value="Band 7 domain"/>
    <property type="match status" value="1"/>
</dbReference>
<comment type="function">
    <text evidence="6">HflC and HflK could regulate a protease.</text>
</comment>
<dbReference type="Proteomes" id="UP000037600">
    <property type="component" value="Unassembled WGS sequence"/>
</dbReference>
<dbReference type="SUPFAM" id="SSF117892">
    <property type="entry name" value="Band 7/SPFH domain"/>
    <property type="match status" value="1"/>
</dbReference>
<dbReference type="PIRSF" id="PIRSF005651">
    <property type="entry name" value="HflC"/>
    <property type="match status" value="1"/>
</dbReference>
<dbReference type="RefSeq" id="WP_048694073.1">
    <property type="nucleotide sequence ID" value="NZ_KQ130498.1"/>
</dbReference>
<dbReference type="NCBIfam" id="TIGR01932">
    <property type="entry name" value="hflC"/>
    <property type="match status" value="2"/>
</dbReference>
<evidence type="ECO:0000259" key="7">
    <source>
        <dbReference type="SMART" id="SM00244"/>
    </source>
</evidence>
<accession>A0A0J8GSZ6</accession>
<dbReference type="STRING" id="1513271.XM47_14660"/>
<dbReference type="EMBL" id="LAZL01000025">
    <property type="protein sequence ID" value="KMT64414.1"/>
    <property type="molecule type" value="Genomic_DNA"/>
</dbReference>
<dbReference type="Pfam" id="PF01145">
    <property type="entry name" value="Band_7"/>
    <property type="match status" value="1"/>
</dbReference>
<dbReference type="InterPro" id="IPR010200">
    <property type="entry name" value="HflC"/>
</dbReference>
<dbReference type="CDD" id="cd03405">
    <property type="entry name" value="SPFH_HflC"/>
    <property type="match status" value="1"/>
</dbReference>
<evidence type="ECO:0000256" key="3">
    <source>
        <dbReference type="ARBA" id="ARBA00022692"/>
    </source>
</evidence>
<reference evidence="8 9" key="1">
    <citation type="submission" date="2015-04" db="EMBL/GenBank/DDBJ databases">
        <title>Draft Genome Sequence of the Novel Agar-Digesting Marine Bacterium Q1.</title>
        <authorList>
            <person name="Li Y."/>
            <person name="Li D."/>
            <person name="Chen G."/>
            <person name="Du Z."/>
        </authorList>
    </citation>
    <scope>NUCLEOTIDE SEQUENCE [LARGE SCALE GENOMIC DNA]</scope>
    <source>
        <strain evidence="8 9">Q1</strain>
    </source>
</reference>
<proteinExistence type="inferred from homology"/>